<evidence type="ECO:0000313" key="3">
    <source>
        <dbReference type="Proteomes" id="UP001595766"/>
    </source>
</evidence>
<dbReference type="EMBL" id="JBHSAV010000057">
    <property type="protein sequence ID" value="MFC3977531.1"/>
    <property type="molecule type" value="Genomic_DNA"/>
</dbReference>
<reference evidence="3" key="1">
    <citation type="journal article" date="2019" name="Int. J. Syst. Evol. Microbiol.">
        <title>The Global Catalogue of Microorganisms (GCM) 10K type strain sequencing project: providing services to taxonomists for standard genome sequencing and annotation.</title>
        <authorList>
            <consortium name="The Broad Institute Genomics Platform"/>
            <consortium name="The Broad Institute Genome Sequencing Center for Infectious Disease"/>
            <person name="Wu L."/>
            <person name="Ma J."/>
        </authorList>
    </citation>
    <scope>NUCLEOTIDE SEQUENCE [LARGE SCALE GENOMIC DNA]</scope>
    <source>
        <strain evidence="3">CECT 8551</strain>
    </source>
</reference>
<dbReference type="InterPro" id="IPR026950">
    <property type="entry name" value="Caps_assemb_Wzi"/>
</dbReference>
<feature type="signal peptide" evidence="1">
    <location>
        <begin position="1"/>
        <end position="22"/>
    </location>
</feature>
<evidence type="ECO:0000313" key="2">
    <source>
        <dbReference type="EMBL" id="MFC3977531.1"/>
    </source>
</evidence>
<evidence type="ECO:0000256" key="1">
    <source>
        <dbReference type="SAM" id="SignalP"/>
    </source>
</evidence>
<dbReference type="RefSeq" id="WP_241293696.1">
    <property type="nucleotide sequence ID" value="NZ_JAKZGR010000005.1"/>
</dbReference>
<dbReference type="Gene3D" id="2.40.160.130">
    <property type="entry name" value="Capsule assembly protein Wzi"/>
    <property type="match status" value="1"/>
</dbReference>
<feature type="chain" id="PRO_5046005910" evidence="1">
    <location>
        <begin position="23"/>
        <end position="563"/>
    </location>
</feature>
<sequence>MKNILSIKVFLILLLFAFENTAQTLPFNTLGLEDYLRRKQLLGEIDSHSSFSIRPLYPAQAFDTYTGLDLDGDLQDFDTSLLNSKFGKNNKGTLLMMPFTMLNQYNSDLTFGINNGAMIPNNGLQTLMSAGAFIKYGIFSLQIQPEVVIAQNNDFIGFPIEHQSTILYYYEYLNRIDMPERFGTGSYFRLLPGQSSIRVNPGDYSFGISTENIWWGPGRRSSLLMSNNAPGFLHFTANTRKPIDTKVGFFEGQIIAGHLNSTNYELPHQDYVFQNNNVFIPKRENGDRYLSGLILTYQPVWIPGLSLGYASTSHMYREDMDEFKDYLPVFNGEKRMSSIENPKRDQRQQFSSGFFRWMSPRGHFEFYGEYGTNGNSRRLNEFIVTPERNRAFTLGFSNLFSLKNQDQYIQLSAEMTQSGQAIRESIQNMDTWYIHDHVRHGYTHQGQVLGMGYGPAANVNWLEVAWVKRYNRVGFQFERIVYNNDFYYFRMEGSQDWRNKYMDLVPGLFTDLKVKNLLLSGSIQYINTFNYKWYLENDPNFYFVPGDDRKNIMAKIGVSYILK</sequence>
<name>A0ABV8EPA7_9BACT</name>
<comment type="caution">
    <text evidence="2">The sequence shown here is derived from an EMBL/GenBank/DDBJ whole genome shotgun (WGS) entry which is preliminary data.</text>
</comment>
<dbReference type="InterPro" id="IPR038636">
    <property type="entry name" value="Wzi_sf"/>
</dbReference>
<gene>
    <name evidence="2" type="ORF">ACFOUP_14185</name>
</gene>
<organism evidence="2 3">
    <name type="scientific">Belliella kenyensis</name>
    <dbReference type="NCBI Taxonomy" id="1472724"/>
    <lineage>
        <taxon>Bacteria</taxon>
        <taxon>Pseudomonadati</taxon>
        <taxon>Bacteroidota</taxon>
        <taxon>Cytophagia</taxon>
        <taxon>Cytophagales</taxon>
        <taxon>Cyclobacteriaceae</taxon>
        <taxon>Belliella</taxon>
    </lineage>
</organism>
<keyword evidence="3" id="KW-1185">Reference proteome</keyword>
<proteinExistence type="predicted"/>
<dbReference type="Pfam" id="PF14052">
    <property type="entry name" value="Caps_assemb_Wzi"/>
    <property type="match status" value="1"/>
</dbReference>
<keyword evidence="1" id="KW-0732">Signal</keyword>
<protein>
    <submittedName>
        <fullName evidence="2">Capsule assembly Wzi family protein</fullName>
    </submittedName>
</protein>
<dbReference type="Proteomes" id="UP001595766">
    <property type="component" value="Unassembled WGS sequence"/>
</dbReference>
<accession>A0ABV8EPA7</accession>